<proteinExistence type="predicted"/>
<dbReference type="AlphaFoldDB" id="A0A7W7NZC0"/>
<dbReference type="EMBL" id="JACHLI010000001">
    <property type="protein sequence ID" value="MBB4861439.1"/>
    <property type="molecule type" value="Genomic_DNA"/>
</dbReference>
<dbReference type="Proteomes" id="UP000566995">
    <property type="component" value="Unassembled WGS sequence"/>
</dbReference>
<evidence type="ECO:0000313" key="2">
    <source>
        <dbReference type="Proteomes" id="UP000566995"/>
    </source>
</evidence>
<reference evidence="1 2" key="1">
    <citation type="submission" date="2020-08" db="EMBL/GenBank/DDBJ databases">
        <title>Functional genomics of gut bacteria from endangered species of beetles.</title>
        <authorList>
            <person name="Carlos-Shanley C."/>
        </authorList>
    </citation>
    <scope>NUCLEOTIDE SEQUENCE [LARGE SCALE GENOMIC DNA]</scope>
    <source>
        <strain evidence="1 2">S00179</strain>
    </source>
</reference>
<gene>
    <name evidence="1" type="ORF">HNP46_000250</name>
</gene>
<sequence>MSTVHRVALVFGDDYAKRVKRFGVTPYTYDSIQVKSFSTDAELAAYLRGVELAVGRPDGIDLHHNPGEERLLSIGHRVRDGRIGTPAEVTWERFATHNEGSSFITGMQDAEGWSGYLRLESVHEQAFIQSRDKRTPVTRFELLVANAEAPVHLATYRSAEAMDKLIGMIAPLYPLNLKELHQDVDDTTLNYIHLAHEDMTLGRTLEKYLKTQGKHTGIAEMPAIGTAPNGLPAEASAI</sequence>
<accession>A0A7W7NZC0</accession>
<name>A0A7W7NZC0_PSENT</name>
<protein>
    <submittedName>
        <fullName evidence="1">Uncharacterized protein</fullName>
    </submittedName>
</protein>
<dbReference type="RefSeq" id="WP_184585704.1">
    <property type="nucleotide sequence ID" value="NZ_JACHLI010000001.1"/>
</dbReference>
<evidence type="ECO:0000313" key="1">
    <source>
        <dbReference type="EMBL" id="MBB4861439.1"/>
    </source>
</evidence>
<organism evidence="1 2">
    <name type="scientific">Pseudomonas nitroreducens</name>
    <dbReference type="NCBI Taxonomy" id="46680"/>
    <lineage>
        <taxon>Bacteria</taxon>
        <taxon>Pseudomonadati</taxon>
        <taxon>Pseudomonadota</taxon>
        <taxon>Gammaproteobacteria</taxon>
        <taxon>Pseudomonadales</taxon>
        <taxon>Pseudomonadaceae</taxon>
        <taxon>Pseudomonas</taxon>
    </lineage>
</organism>
<comment type="caution">
    <text evidence="1">The sequence shown here is derived from an EMBL/GenBank/DDBJ whole genome shotgun (WGS) entry which is preliminary data.</text>
</comment>